<accession>A0ABT6J4Q9</accession>
<dbReference type="Proteomes" id="UP001156940">
    <property type="component" value="Unassembled WGS sequence"/>
</dbReference>
<dbReference type="EMBL" id="JARXRM010000012">
    <property type="protein sequence ID" value="MDH5821800.1"/>
    <property type="molecule type" value="Genomic_DNA"/>
</dbReference>
<keyword evidence="2" id="KW-1185">Reference proteome</keyword>
<organism evidence="1 2">
    <name type="scientific">Luteimonas endophytica</name>
    <dbReference type="NCBI Taxonomy" id="3042023"/>
    <lineage>
        <taxon>Bacteria</taxon>
        <taxon>Pseudomonadati</taxon>
        <taxon>Pseudomonadota</taxon>
        <taxon>Gammaproteobacteria</taxon>
        <taxon>Lysobacterales</taxon>
        <taxon>Lysobacteraceae</taxon>
        <taxon>Luteimonas</taxon>
    </lineage>
</organism>
<proteinExistence type="predicted"/>
<sequence length="108" mass="12296">MADSEIEKRTKLALDAIKKAYGTEEDEFGATLYVKHHLEEIEESYWLEKLGSKKPDPLSVLELLELGSTWGDDDMEHFDFTLPGEITNYVLSVHFADDGEILSIEMES</sequence>
<comment type="caution">
    <text evidence="1">The sequence shown here is derived from an EMBL/GenBank/DDBJ whole genome shotgun (WGS) entry which is preliminary data.</text>
</comment>
<protein>
    <submittedName>
        <fullName evidence="1">DUF2004 domain-containing protein</fullName>
    </submittedName>
</protein>
<evidence type="ECO:0000313" key="1">
    <source>
        <dbReference type="EMBL" id="MDH5821800.1"/>
    </source>
</evidence>
<gene>
    <name evidence="1" type="ORF">QFW77_02155</name>
</gene>
<name>A0ABT6J4Q9_9GAMM</name>
<evidence type="ECO:0000313" key="2">
    <source>
        <dbReference type="Proteomes" id="UP001156940"/>
    </source>
</evidence>
<dbReference type="RefSeq" id="WP_280572585.1">
    <property type="nucleotide sequence ID" value="NZ_JARXRM010000012.1"/>
</dbReference>
<reference evidence="1 2" key="1">
    <citation type="submission" date="2023-04" db="EMBL/GenBank/DDBJ databases">
        <title>Luteimonas endophyticus RD2P54.</title>
        <authorList>
            <person name="Sun J.-Q."/>
        </authorList>
    </citation>
    <scope>NUCLEOTIDE SEQUENCE [LARGE SCALE GENOMIC DNA]</scope>
    <source>
        <strain evidence="1 2">RD2P54</strain>
    </source>
</reference>